<organism evidence="3 4">
    <name type="scientific">Hwanghaeella grinnelliae</name>
    <dbReference type="NCBI Taxonomy" id="2500179"/>
    <lineage>
        <taxon>Bacteria</taxon>
        <taxon>Pseudomonadati</taxon>
        <taxon>Pseudomonadota</taxon>
        <taxon>Alphaproteobacteria</taxon>
        <taxon>Rhodospirillales</taxon>
        <taxon>Rhodospirillaceae</taxon>
        <taxon>Hwanghaeella</taxon>
    </lineage>
</organism>
<dbReference type="CDD" id="cd01908">
    <property type="entry name" value="YafJ"/>
    <property type="match status" value="1"/>
</dbReference>
<dbReference type="SUPFAM" id="SSF56235">
    <property type="entry name" value="N-terminal nucleophile aminohydrolases (Ntn hydrolases)"/>
    <property type="match status" value="1"/>
</dbReference>
<keyword evidence="1 3" id="KW-0315">Glutamine amidotransferase</keyword>
<reference evidence="4" key="1">
    <citation type="submission" date="2019-01" db="EMBL/GenBank/DDBJ databases">
        <title>Gri0909 isolated from a small marine red alga.</title>
        <authorList>
            <person name="Kim J."/>
            <person name="Jeong S.E."/>
            <person name="Jeon C.O."/>
        </authorList>
    </citation>
    <scope>NUCLEOTIDE SEQUENCE [LARGE SCALE GENOMIC DNA]</scope>
    <source>
        <strain evidence="4">Gri0909</strain>
    </source>
</reference>
<evidence type="ECO:0000313" key="3">
    <source>
        <dbReference type="EMBL" id="RVU34256.1"/>
    </source>
</evidence>
<evidence type="ECO:0000313" key="4">
    <source>
        <dbReference type="Proteomes" id="UP000287447"/>
    </source>
</evidence>
<evidence type="ECO:0000256" key="1">
    <source>
        <dbReference type="ARBA" id="ARBA00022962"/>
    </source>
</evidence>
<gene>
    <name evidence="3" type="ORF">EOI86_21740</name>
</gene>
<dbReference type="InterPro" id="IPR029055">
    <property type="entry name" value="Ntn_hydrolases_N"/>
</dbReference>
<dbReference type="AlphaFoldDB" id="A0A437QIK0"/>
<feature type="domain" description="Glutamine amidotransferase type-2" evidence="2">
    <location>
        <begin position="2"/>
        <end position="256"/>
    </location>
</feature>
<dbReference type="InterPro" id="IPR052373">
    <property type="entry name" value="Gamma-glu_amide_hydrolase"/>
</dbReference>
<dbReference type="GO" id="GO:0016740">
    <property type="term" value="F:transferase activity"/>
    <property type="evidence" value="ECO:0007669"/>
    <property type="project" value="UniProtKB-KW"/>
</dbReference>
<keyword evidence="3" id="KW-0808">Transferase</keyword>
<protein>
    <submittedName>
        <fullName evidence="3">Class II glutamine amidotransferase</fullName>
    </submittedName>
</protein>
<dbReference type="Proteomes" id="UP000287447">
    <property type="component" value="Unassembled WGS sequence"/>
</dbReference>
<dbReference type="OrthoDB" id="9804310at2"/>
<dbReference type="InterPro" id="IPR026869">
    <property type="entry name" value="EgtC-like"/>
</dbReference>
<name>A0A437QIK0_9PROT</name>
<evidence type="ECO:0000259" key="2">
    <source>
        <dbReference type="PROSITE" id="PS51278"/>
    </source>
</evidence>
<dbReference type="PROSITE" id="PS51278">
    <property type="entry name" value="GATASE_TYPE_2"/>
    <property type="match status" value="1"/>
</dbReference>
<sequence>MCRWLTFRGDPTFLEELLFVPEYSLIHQSLRARRGATTTNGDGFGVGWYGEREEPGLFREVLPAWNDSNLRALAHQIRSHLFFAHVRASTGTETMRANCHPFVVGRWMFMHNGQIGQYEKLRRVIDNALPDELYAHRHGTTDSEAIFLHLLANGVEVDPQGAMEKTIRRIEDVAKETGLDSPFRMTTAFSDGQRLYAARYSTDPDPPSLFYRQDEIGTLVVSEPFGADEEGWQPVGPNSFLLCDPDGNVRVQPLTV</sequence>
<dbReference type="PANTHER" id="PTHR43187:SF1">
    <property type="entry name" value="GLUTAMINE AMIDOTRANSFERASE DUG3-RELATED"/>
    <property type="match status" value="1"/>
</dbReference>
<dbReference type="PANTHER" id="PTHR43187">
    <property type="entry name" value="GLUTAMINE AMIDOTRANSFERASE DUG3-RELATED"/>
    <property type="match status" value="1"/>
</dbReference>
<dbReference type="Gene3D" id="3.60.20.10">
    <property type="entry name" value="Glutamine Phosphoribosylpyrophosphate, subunit 1, domain 1"/>
    <property type="match status" value="1"/>
</dbReference>
<dbReference type="Pfam" id="PF13230">
    <property type="entry name" value="GATase_4"/>
    <property type="match status" value="1"/>
</dbReference>
<accession>A0A437QIK0</accession>
<dbReference type="EMBL" id="SADE01000004">
    <property type="protein sequence ID" value="RVU34256.1"/>
    <property type="molecule type" value="Genomic_DNA"/>
</dbReference>
<proteinExistence type="predicted"/>
<keyword evidence="4" id="KW-1185">Reference proteome</keyword>
<dbReference type="InterPro" id="IPR017932">
    <property type="entry name" value="GATase_2_dom"/>
</dbReference>
<comment type="caution">
    <text evidence="3">The sequence shown here is derived from an EMBL/GenBank/DDBJ whole genome shotgun (WGS) entry which is preliminary data.</text>
</comment>